<evidence type="ECO:0000313" key="2">
    <source>
        <dbReference type="EMBL" id="REG24752.1"/>
    </source>
</evidence>
<proteinExistence type="predicted"/>
<keyword evidence="3" id="KW-1185">Reference proteome</keyword>
<organism evidence="2 3">
    <name type="scientific">Jeotgalicoccus halotolerans</name>
    <dbReference type="NCBI Taxonomy" id="157227"/>
    <lineage>
        <taxon>Bacteria</taxon>
        <taxon>Bacillati</taxon>
        <taxon>Bacillota</taxon>
        <taxon>Bacilli</taxon>
        <taxon>Bacillales</taxon>
        <taxon>Staphylococcaceae</taxon>
        <taxon>Jeotgalicoccus</taxon>
    </lineage>
</organism>
<evidence type="ECO:0008006" key="4">
    <source>
        <dbReference type="Google" id="ProtNLM"/>
    </source>
</evidence>
<dbReference type="AlphaFoldDB" id="A0A3E0B101"/>
<keyword evidence="1" id="KW-1133">Transmembrane helix</keyword>
<dbReference type="OrthoDB" id="2389644at2"/>
<feature type="transmembrane region" description="Helical" evidence="1">
    <location>
        <begin position="45"/>
        <end position="63"/>
    </location>
</feature>
<dbReference type="Proteomes" id="UP000257076">
    <property type="component" value="Unassembled WGS sequence"/>
</dbReference>
<dbReference type="EMBL" id="QUMW01000010">
    <property type="protein sequence ID" value="REG24752.1"/>
    <property type="molecule type" value="Genomic_DNA"/>
</dbReference>
<sequence length="115" mass="12681">MLKYLVNLYVGSKVFEGGLDKIKAEGNLGEDFESEFNVNKDQMKIAGYFEAVGSIFLFLSFLGKTFTRIGTFLINTVLGVAILKHLKAGHGYEGSKKALGLFGLNTLSFLSTFRK</sequence>
<name>A0A3E0B101_9STAP</name>
<protein>
    <recommendedName>
        <fullName evidence="4">DoxX-like protein</fullName>
    </recommendedName>
</protein>
<dbReference type="RefSeq" id="WP_115884888.1">
    <property type="nucleotide sequence ID" value="NZ_CBCSHX010000002.1"/>
</dbReference>
<accession>A0A3E0B101</accession>
<keyword evidence="1" id="KW-0472">Membrane</keyword>
<gene>
    <name evidence="2" type="ORF">DFR63_1059</name>
</gene>
<evidence type="ECO:0000313" key="3">
    <source>
        <dbReference type="Proteomes" id="UP000257076"/>
    </source>
</evidence>
<comment type="caution">
    <text evidence="2">The sequence shown here is derived from an EMBL/GenBank/DDBJ whole genome shotgun (WGS) entry which is preliminary data.</text>
</comment>
<keyword evidence="1" id="KW-0812">Transmembrane</keyword>
<reference evidence="2 3" key="1">
    <citation type="submission" date="2018-08" db="EMBL/GenBank/DDBJ databases">
        <title>Genomic Encyclopedia of Type Strains, Phase IV (KMG-IV): sequencing the most valuable type-strain genomes for metagenomic binning, comparative biology and taxonomic classification.</title>
        <authorList>
            <person name="Goeker M."/>
        </authorList>
    </citation>
    <scope>NUCLEOTIDE SEQUENCE [LARGE SCALE GENOMIC DNA]</scope>
    <source>
        <strain evidence="2 3">DSM 17274</strain>
    </source>
</reference>
<evidence type="ECO:0000256" key="1">
    <source>
        <dbReference type="SAM" id="Phobius"/>
    </source>
</evidence>